<keyword evidence="2" id="KW-1185">Reference proteome</keyword>
<dbReference type="InterPro" id="IPR014127">
    <property type="entry name" value="CHP02757"/>
</dbReference>
<dbReference type="Pfam" id="PF09674">
    <property type="entry name" value="DUF2400"/>
    <property type="match status" value="1"/>
</dbReference>
<organism evidence="1 2">
    <name type="scientific">Plebeiibacterium sediminum</name>
    <dbReference type="NCBI Taxonomy" id="2992112"/>
    <lineage>
        <taxon>Bacteria</taxon>
        <taxon>Pseudomonadati</taxon>
        <taxon>Bacteroidota</taxon>
        <taxon>Bacteroidia</taxon>
        <taxon>Marinilabiliales</taxon>
        <taxon>Marinilabiliaceae</taxon>
        <taxon>Plebeiibacterium</taxon>
    </lineage>
</organism>
<proteinExistence type="predicted"/>
<name>A0AAE3M6P2_9BACT</name>
<dbReference type="Proteomes" id="UP001209229">
    <property type="component" value="Unassembled WGS sequence"/>
</dbReference>
<dbReference type="NCBIfam" id="TIGR02757">
    <property type="entry name" value="TIGR02757 family protein"/>
    <property type="match status" value="1"/>
</dbReference>
<dbReference type="AlphaFoldDB" id="A0AAE3M6P2"/>
<gene>
    <name evidence="1" type="ORF">OM075_15270</name>
</gene>
<evidence type="ECO:0000313" key="2">
    <source>
        <dbReference type="Proteomes" id="UP001209229"/>
    </source>
</evidence>
<dbReference type="RefSeq" id="WP_301191399.1">
    <property type="nucleotide sequence ID" value="NZ_JAPDPJ010000037.1"/>
</dbReference>
<comment type="caution">
    <text evidence="1">The sequence shown here is derived from an EMBL/GenBank/DDBJ whole genome shotgun (WGS) entry which is preliminary data.</text>
</comment>
<accession>A0AAE3M6P2</accession>
<protein>
    <submittedName>
        <fullName evidence="1">TIGR02757 family protein</fullName>
    </submittedName>
</protein>
<sequence length="253" mass="29132">MNLSEVKEFLDEKVLQYNAPFFIESDPISIPKKFSLKQDIEIAGFIAATLAWGQRKAIMKSAEQILEWMDYEPYHFIMNGEWPDLGTTSVYRTFNGEDLIYFFNSLRNIYMNHGGLEDVFTKGYHSTQTVKGALSYFRGVFTSVGECGRTGKHVANVDKGSSSKRLNMYLRWMVRKDKMGVDFGLWEKIKMSDLMLPLDVHTGNVGRKLGILERKQSDWKSVEEITSVLKSFDTEDPIKYDYALFGLGVFEKF</sequence>
<dbReference type="EMBL" id="JAPDPJ010000037">
    <property type="protein sequence ID" value="MCW3787835.1"/>
    <property type="molecule type" value="Genomic_DNA"/>
</dbReference>
<evidence type="ECO:0000313" key="1">
    <source>
        <dbReference type="EMBL" id="MCW3787835.1"/>
    </source>
</evidence>
<reference evidence="1" key="1">
    <citation type="submission" date="2022-10" db="EMBL/GenBank/DDBJ databases">
        <authorList>
            <person name="Yu W.X."/>
        </authorList>
    </citation>
    <scope>NUCLEOTIDE SEQUENCE</scope>
    <source>
        <strain evidence="1">AAT</strain>
    </source>
</reference>